<evidence type="ECO:0000256" key="2">
    <source>
        <dbReference type="ARBA" id="ARBA00022900"/>
    </source>
</evidence>
<dbReference type="SUPFAM" id="SSF57362">
    <property type="entry name" value="BPTI-like"/>
    <property type="match status" value="1"/>
</dbReference>
<dbReference type="InterPro" id="IPR036880">
    <property type="entry name" value="Kunitz_BPTI_sf"/>
</dbReference>
<dbReference type="EMBL" id="JARK01001431">
    <property type="protein sequence ID" value="EYC03175.1"/>
    <property type="molecule type" value="Genomic_DNA"/>
</dbReference>
<sequence length="90" mass="10498">MKIILLLLFCIALSSCGPPNRCNSPTHLPGISCMARIKRFTYNRRTKRCEEFWYGGCHPSPNNFITMKQCQNACMGRNDDNDHVYRKSYY</sequence>
<feature type="chain" id="PRO_5001491180" description="BPTI/Kunitz inhibitor domain-containing protein" evidence="4">
    <location>
        <begin position="17"/>
        <end position="90"/>
    </location>
</feature>
<evidence type="ECO:0000259" key="5">
    <source>
        <dbReference type="PROSITE" id="PS50279"/>
    </source>
</evidence>
<dbReference type="SMART" id="SM00131">
    <property type="entry name" value="KU"/>
    <property type="match status" value="1"/>
</dbReference>
<comment type="caution">
    <text evidence="6">The sequence shown here is derived from an EMBL/GenBank/DDBJ whole genome shotgun (WGS) entry which is preliminary data.</text>
</comment>
<dbReference type="InterPro" id="IPR002223">
    <property type="entry name" value="Kunitz_BPTI"/>
</dbReference>
<evidence type="ECO:0000313" key="7">
    <source>
        <dbReference type="Proteomes" id="UP000024635"/>
    </source>
</evidence>
<keyword evidence="3" id="KW-1015">Disulfide bond</keyword>
<feature type="signal peptide" evidence="4">
    <location>
        <begin position="1"/>
        <end position="16"/>
    </location>
</feature>
<dbReference type="Proteomes" id="UP000024635">
    <property type="component" value="Unassembled WGS sequence"/>
</dbReference>
<dbReference type="OrthoDB" id="6775666at2759"/>
<dbReference type="PROSITE" id="PS51257">
    <property type="entry name" value="PROKAR_LIPOPROTEIN"/>
    <property type="match status" value="1"/>
</dbReference>
<protein>
    <recommendedName>
        <fullName evidence="5">BPTI/Kunitz inhibitor domain-containing protein</fullName>
    </recommendedName>
</protein>
<dbReference type="PROSITE" id="PS00280">
    <property type="entry name" value="BPTI_KUNITZ_1"/>
    <property type="match status" value="1"/>
</dbReference>
<keyword evidence="1" id="KW-0646">Protease inhibitor</keyword>
<dbReference type="PANTHER" id="PTHR10083">
    <property type="entry name" value="KUNITZ-TYPE PROTEASE INHIBITOR-RELATED"/>
    <property type="match status" value="1"/>
</dbReference>
<dbReference type="GO" id="GO:0004867">
    <property type="term" value="F:serine-type endopeptidase inhibitor activity"/>
    <property type="evidence" value="ECO:0007669"/>
    <property type="project" value="UniProtKB-KW"/>
</dbReference>
<dbReference type="AlphaFoldDB" id="A0A016TKD6"/>
<keyword evidence="7" id="KW-1185">Reference proteome</keyword>
<gene>
    <name evidence="6" type="primary">Acey_s0095.g2802</name>
    <name evidence="6" type="ORF">Y032_0095g2802</name>
</gene>
<dbReference type="InterPro" id="IPR050098">
    <property type="entry name" value="TFPI/VKTCI-like"/>
</dbReference>
<dbReference type="Pfam" id="PF00014">
    <property type="entry name" value="Kunitz_BPTI"/>
    <property type="match status" value="1"/>
</dbReference>
<keyword evidence="4" id="KW-0732">Signal</keyword>
<evidence type="ECO:0000313" key="6">
    <source>
        <dbReference type="EMBL" id="EYC03175.1"/>
    </source>
</evidence>
<dbReference type="GO" id="GO:0005615">
    <property type="term" value="C:extracellular space"/>
    <property type="evidence" value="ECO:0007669"/>
    <property type="project" value="TreeGrafter"/>
</dbReference>
<dbReference type="PANTHER" id="PTHR10083:SF374">
    <property type="entry name" value="BPTI_KUNITZ INHIBITOR DOMAIN-CONTAINING PROTEIN"/>
    <property type="match status" value="1"/>
</dbReference>
<dbReference type="CDD" id="cd00109">
    <property type="entry name" value="Kunitz-type"/>
    <property type="match status" value="1"/>
</dbReference>
<name>A0A016TKD6_9BILA</name>
<dbReference type="InterPro" id="IPR020901">
    <property type="entry name" value="Prtase_inh_Kunz-CS"/>
</dbReference>
<evidence type="ECO:0000256" key="1">
    <source>
        <dbReference type="ARBA" id="ARBA00022690"/>
    </source>
</evidence>
<dbReference type="PROSITE" id="PS50279">
    <property type="entry name" value="BPTI_KUNITZ_2"/>
    <property type="match status" value="1"/>
</dbReference>
<evidence type="ECO:0000256" key="3">
    <source>
        <dbReference type="ARBA" id="ARBA00023157"/>
    </source>
</evidence>
<dbReference type="Gene3D" id="4.10.410.10">
    <property type="entry name" value="Pancreatic trypsin inhibitor Kunitz domain"/>
    <property type="match status" value="1"/>
</dbReference>
<proteinExistence type="predicted"/>
<reference evidence="7" key="1">
    <citation type="journal article" date="2015" name="Nat. Genet.">
        <title>The genome and transcriptome of the zoonotic hookworm Ancylostoma ceylanicum identify infection-specific gene families.</title>
        <authorList>
            <person name="Schwarz E.M."/>
            <person name="Hu Y."/>
            <person name="Antoshechkin I."/>
            <person name="Miller M.M."/>
            <person name="Sternberg P.W."/>
            <person name="Aroian R.V."/>
        </authorList>
    </citation>
    <scope>NUCLEOTIDE SEQUENCE</scope>
    <source>
        <strain evidence="7">HY135</strain>
    </source>
</reference>
<evidence type="ECO:0000256" key="4">
    <source>
        <dbReference type="SAM" id="SignalP"/>
    </source>
</evidence>
<keyword evidence="2" id="KW-0722">Serine protease inhibitor</keyword>
<feature type="domain" description="BPTI/Kunitz inhibitor" evidence="5">
    <location>
        <begin position="22"/>
        <end position="74"/>
    </location>
</feature>
<accession>A0A016TKD6</accession>
<organism evidence="6 7">
    <name type="scientific">Ancylostoma ceylanicum</name>
    <dbReference type="NCBI Taxonomy" id="53326"/>
    <lineage>
        <taxon>Eukaryota</taxon>
        <taxon>Metazoa</taxon>
        <taxon>Ecdysozoa</taxon>
        <taxon>Nematoda</taxon>
        <taxon>Chromadorea</taxon>
        <taxon>Rhabditida</taxon>
        <taxon>Rhabditina</taxon>
        <taxon>Rhabditomorpha</taxon>
        <taxon>Strongyloidea</taxon>
        <taxon>Ancylostomatidae</taxon>
        <taxon>Ancylostomatinae</taxon>
        <taxon>Ancylostoma</taxon>
    </lineage>
</organism>